<dbReference type="Gene3D" id="3.10.50.10">
    <property type="match status" value="1"/>
</dbReference>
<evidence type="ECO:0000256" key="2">
    <source>
        <dbReference type="ARBA" id="ARBA00012729"/>
    </source>
</evidence>
<dbReference type="GO" id="GO:0005975">
    <property type="term" value="P:carbohydrate metabolic process"/>
    <property type="evidence" value="ECO:0007669"/>
    <property type="project" value="InterPro"/>
</dbReference>
<keyword evidence="3" id="KW-0146">Chitin degradation</keyword>
<evidence type="ECO:0000256" key="1">
    <source>
        <dbReference type="ARBA" id="ARBA00000822"/>
    </source>
</evidence>
<dbReference type="GO" id="GO:0008061">
    <property type="term" value="F:chitin binding"/>
    <property type="evidence" value="ECO:0007669"/>
    <property type="project" value="InterPro"/>
</dbReference>
<dbReference type="EMBL" id="FOLL01000001">
    <property type="protein sequence ID" value="SFB82597.1"/>
    <property type="molecule type" value="Genomic_DNA"/>
</dbReference>
<feature type="signal peptide" evidence="4">
    <location>
        <begin position="1"/>
        <end position="24"/>
    </location>
</feature>
<dbReference type="SUPFAM" id="SSF51445">
    <property type="entry name" value="(Trans)glycosidases"/>
    <property type="match status" value="1"/>
</dbReference>
<gene>
    <name evidence="6" type="ORF">SAMN05421747_101358</name>
</gene>
<organism evidence="6 7">
    <name type="scientific">Parapedobacter composti</name>
    <dbReference type="NCBI Taxonomy" id="623281"/>
    <lineage>
        <taxon>Bacteria</taxon>
        <taxon>Pseudomonadati</taxon>
        <taxon>Bacteroidota</taxon>
        <taxon>Sphingobacteriia</taxon>
        <taxon>Sphingobacteriales</taxon>
        <taxon>Sphingobacteriaceae</taxon>
        <taxon>Parapedobacter</taxon>
    </lineage>
</organism>
<sequence length="365" mass="41546">MKKQFKWMPLVGALVLLCIQPVRAQDFSVIAYYTGDDKAIDRYEVDKLTHIIFSFGHLKDGLFRIDNARDTAAIRHLVSLKQQHPKLKIMLSLGGWGGCEPCSDAFSTADGRQRFARSVKEVNDYFGTDGIDLDWEYPAIPGHPGHPYKPEDRENFTALVIALREVLGDSNELSFAAGGFQKFLDESVEWHKVMPLVDRVNIMSYDLVHGYSTVTGHHTPLYSVGPDEESTDRAVQYLTKLGIPPEKLVIGAAFYARVWKDVAPENNGRYQPGEHTNGFHFKRYEQELTAEKGWRYHYDEEAEAPYWYNTKERKYATGDNIRSVTAKTRYAREKGLGGIMFWELTLDKERGGLLDAIATAIDRIQ</sequence>
<dbReference type="PANTHER" id="PTHR11177">
    <property type="entry name" value="CHITINASE"/>
    <property type="match status" value="1"/>
</dbReference>
<feature type="domain" description="GH18" evidence="5">
    <location>
        <begin position="27"/>
        <end position="364"/>
    </location>
</feature>
<dbReference type="InterPro" id="IPR011583">
    <property type="entry name" value="Chitinase_II/V-like_cat"/>
</dbReference>
<name>A0A1I1E642_9SPHI</name>
<accession>A0A1I1E642</accession>
<dbReference type="InterPro" id="IPR001223">
    <property type="entry name" value="Glyco_hydro18_cat"/>
</dbReference>
<dbReference type="GO" id="GO:0006032">
    <property type="term" value="P:chitin catabolic process"/>
    <property type="evidence" value="ECO:0007669"/>
    <property type="project" value="UniProtKB-KW"/>
</dbReference>
<feature type="chain" id="PRO_5011744160" description="chitinase" evidence="4">
    <location>
        <begin position="25"/>
        <end position="365"/>
    </location>
</feature>
<dbReference type="AlphaFoldDB" id="A0A1I1E642"/>
<proteinExistence type="predicted"/>
<dbReference type="Pfam" id="PF00704">
    <property type="entry name" value="Glyco_hydro_18"/>
    <property type="match status" value="1"/>
</dbReference>
<keyword evidence="3" id="KW-0119">Carbohydrate metabolism</keyword>
<dbReference type="SMART" id="SM00636">
    <property type="entry name" value="Glyco_18"/>
    <property type="match status" value="1"/>
</dbReference>
<keyword evidence="3" id="KW-0624">Polysaccharide degradation</keyword>
<keyword evidence="4" id="KW-0732">Signal</keyword>
<reference evidence="6 7" key="1">
    <citation type="submission" date="2016-10" db="EMBL/GenBank/DDBJ databases">
        <authorList>
            <person name="de Groot N.N."/>
        </authorList>
    </citation>
    <scope>NUCLEOTIDE SEQUENCE [LARGE SCALE GENOMIC DNA]</scope>
    <source>
        <strain evidence="6 7">DSM 22900</strain>
    </source>
</reference>
<protein>
    <recommendedName>
        <fullName evidence="2">chitinase</fullName>
        <ecNumber evidence="2">3.2.1.14</ecNumber>
    </recommendedName>
</protein>
<dbReference type="InterPro" id="IPR050314">
    <property type="entry name" value="Glycosyl_Hydrlase_18"/>
</dbReference>
<dbReference type="PANTHER" id="PTHR11177:SF317">
    <property type="entry name" value="CHITINASE 12-RELATED"/>
    <property type="match status" value="1"/>
</dbReference>
<evidence type="ECO:0000256" key="4">
    <source>
        <dbReference type="SAM" id="SignalP"/>
    </source>
</evidence>
<dbReference type="InterPro" id="IPR029070">
    <property type="entry name" value="Chitinase_insertion_sf"/>
</dbReference>
<evidence type="ECO:0000313" key="7">
    <source>
        <dbReference type="Proteomes" id="UP000199577"/>
    </source>
</evidence>
<keyword evidence="7" id="KW-1185">Reference proteome</keyword>
<dbReference type="GO" id="GO:0008843">
    <property type="term" value="F:endochitinase activity"/>
    <property type="evidence" value="ECO:0007669"/>
    <property type="project" value="UniProtKB-EC"/>
</dbReference>
<dbReference type="EC" id="3.2.1.14" evidence="2"/>
<dbReference type="Proteomes" id="UP000199577">
    <property type="component" value="Unassembled WGS sequence"/>
</dbReference>
<dbReference type="InterPro" id="IPR017853">
    <property type="entry name" value="GH"/>
</dbReference>
<dbReference type="CDD" id="cd06548">
    <property type="entry name" value="GH18_chitinase"/>
    <property type="match status" value="1"/>
</dbReference>
<evidence type="ECO:0000256" key="3">
    <source>
        <dbReference type="ARBA" id="ARBA00023024"/>
    </source>
</evidence>
<dbReference type="Gene3D" id="3.20.20.80">
    <property type="entry name" value="Glycosidases"/>
    <property type="match status" value="1"/>
</dbReference>
<comment type="catalytic activity">
    <reaction evidence="1">
        <text>Random endo-hydrolysis of N-acetyl-beta-D-glucosaminide (1-&gt;4)-beta-linkages in chitin and chitodextrins.</text>
        <dbReference type="EC" id="3.2.1.14"/>
    </reaction>
</comment>
<dbReference type="PROSITE" id="PS51910">
    <property type="entry name" value="GH18_2"/>
    <property type="match status" value="1"/>
</dbReference>
<dbReference type="STRING" id="623281.SAMN05421747_101358"/>
<evidence type="ECO:0000313" key="6">
    <source>
        <dbReference type="EMBL" id="SFB82597.1"/>
    </source>
</evidence>
<evidence type="ECO:0000259" key="5">
    <source>
        <dbReference type="PROSITE" id="PS51910"/>
    </source>
</evidence>
<dbReference type="SUPFAM" id="SSF54556">
    <property type="entry name" value="Chitinase insertion domain"/>
    <property type="match status" value="1"/>
</dbReference>